<comment type="caution">
    <text evidence="1">The sequence shown here is derived from an EMBL/GenBank/DDBJ whole genome shotgun (WGS) entry which is preliminary data.</text>
</comment>
<organism evidence="1 2">
    <name type="scientific">Lederbergia wuyishanensis</name>
    <dbReference type="NCBI Taxonomy" id="1347903"/>
    <lineage>
        <taxon>Bacteria</taxon>
        <taxon>Bacillati</taxon>
        <taxon>Bacillota</taxon>
        <taxon>Bacilli</taxon>
        <taxon>Bacillales</taxon>
        <taxon>Bacillaceae</taxon>
        <taxon>Lederbergia</taxon>
    </lineage>
</organism>
<dbReference type="Proteomes" id="UP001232343">
    <property type="component" value="Unassembled WGS sequence"/>
</dbReference>
<sequence>MAKGLRRIRCNPDGSILFKRWNNTLVVKGKFDTIYETASGYEQTDGERKEYYAELIEEILGEHDTIDYLTAAGLESNQYYKEYINNGWETDLQY</sequence>
<name>A0ABU0D7I5_9BACI</name>
<reference evidence="1 2" key="1">
    <citation type="submission" date="2023-07" db="EMBL/GenBank/DDBJ databases">
        <title>Genomic Encyclopedia of Type Strains, Phase IV (KMG-IV): sequencing the most valuable type-strain genomes for metagenomic binning, comparative biology and taxonomic classification.</title>
        <authorList>
            <person name="Goeker M."/>
        </authorList>
    </citation>
    <scope>NUCLEOTIDE SEQUENCE [LARGE SCALE GENOMIC DNA]</scope>
    <source>
        <strain evidence="1 2">DSM 27848</strain>
    </source>
</reference>
<protein>
    <submittedName>
        <fullName evidence="1">Uncharacterized protein</fullName>
    </submittedName>
</protein>
<evidence type="ECO:0000313" key="1">
    <source>
        <dbReference type="EMBL" id="MDQ0344387.1"/>
    </source>
</evidence>
<proteinExistence type="predicted"/>
<accession>A0ABU0D7I5</accession>
<evidence type="ECO:0000313" key="2">
    <source>
        <dbReference type="Proteomes" id="UP001232343"/>
    </source>
</evidence>
<dbReference type="RefSeq" id="WP_244682653.1">
    <property type="nucleotide sequence ID" value="NZ_JALIRM010000012.1"/>
</dbReference>
<keyword evidence="2" id="KW-1185">Reference proteome</keyword>
<dbReference type="EMBL" id="JAUSUO010000009">
    <property type="protein sequence ID" value="MDQ0344387.1"/>
    <property type="molecule type" value="Genomic_DNA"/>
</dbReference>
<gene>
    <name evidence="1" type="ORF">J2S14_003230</name>
</gene>